<sequence length="176" mass="17136">MGDFVVAQDAQHVGLVFVGVDAAAKVTVAAVGWLGESGVVAGDYGVEAEGDTPLQEGCEFDFFVAAEAGVGGFTAGVGVDEVVDDVGFEPVGEVPHVEGDAEFVADAAGVGGVFEGAAAAGGFADGLGVLAECQVDADDVVAGFDCAGGGYCGVDAAAHCCEDSHGWCLSVVGGLG</sequence>
<protein>
    <submittedName>
        <fullName evidence="1">Uncharacterized protein</fullName>
    </submittedName>
</protein>
<accession>C0E715</accession>
<reference evidence="1 2" key="1">
    <citation type="submission" date="2009-01" db="EMBL/GenBank/DDBJ databases">
        <authorList>
            <person name="Fulton L."/>
            <person name="Clifton S."/>
            <person name="Chinwalla A.T."/>
            <person name="Mitreva M."/>
            <person name="Sodergren E."/>
            <person name="Weinstock G."/>
            <person name="Clifton S."/>
            <person name="Dooling D.J."/>
            <person name="Fulton B."/>
            <person name="Minx P."/>
            <person name="Pepin K.H."/>
            <person name="Johnson M."/>
            <person name="Bhonagiri V."/>
            <person name="Nash W.E."/>
            <person name="Mardis E.R."/>
            <person name="Wilson R.K."/>
        </authorList>
    </citation>
    <scope>NUCLEOTIDE SEQUENCE [LARGE SCALE GENOMIC DNA]</scope>
    <source>
        <strain evidence="1 2">ATCC 33806</strain>
    </source>
</reference>
<name>C0E715_9CORY</name>
<proteinExistence type="predicted"/>
<comment type="caution">
    <text evidence="1">The sequence shown here is derived from an EMBL/GenBank/DDBJ whole genome shotgun (WGS) entry which is preliminary data.</text>
</comment>
<dbReference type="EMBL" id="ACEB01000049">
    <property type="protein sequence ID" value="EEG25688.1"/>
    <property type="molecule type" value="Genomic_DNA"/>
</dbReference>
<evidence type="ECO:0000313" key="1">
    <source>
        <dbReference type="EMBL" id="EEG25688.1"/>
    </source>
</evidence>
<gene>
    <name evidence="1" type="ORF">CORMATOL_02803</name>
</gene>
<organism evidence="1 2">
    <name type="scientific">Corynebacterium matruchotii ATCC 33806</name>
    <dbReference type="NCBI Taxonomy" id="566549"/>
    <lineage>
        <taxon>Bacteria</taxon>
        <taxon>Bacillati</taxon>
        <taxon>Actinomycetota</taxon>
        <taxon>Actinomycetes</taxon>
        <taxon>Mycobacteriales</taxon>
        <taxon>Corynebacteriaceae</taxon>
        <taxon>Corynebacterium</taxon>
    </lineage>
</organism>
<dbReference type="Proteomes" id="UP000006247">
    <property type="component" value="Unassembled WGS sequence"/>
</dbReference>
<dbReference type="HOGENOM" id="CLU_1522704_0_0_11"/>
<dbReference type="AlphaFoldDB" id="C0E715"/>
<evidence type="ECO:0000313" key="2">
    <source>
        <dbReference type="Proteomes" id="UP000006247"/>
    </source>
</evidence>